<dbReference type="FunFam" id="3.30.70.270:FF:000001">
    <property type="entry name" value="Diguanylate cyclase domain protein"/>
    <property type="match status" value="1"/>
</dbReference>
<dbReference type="GO" id="GO:1902201">
    <property type="term" value="P:negative regulation of bacterial-type flagellum-dependent cell motility"/>
    <property type="evidence" value="ECO:0007669"/>
    <property type="project" value="TreeGrafter"/>
</dbReference>
<sequence>MRGDAHRPGRPGDKVNRGCAPLRDDTAAVREEPVTTLGEVSDAWLVGRARELNAVGQHSDPAGQSSTIREADNLLAEAQRRGEPRIVAQLLRHCAAMRLTTSELVGSADLLLDELLTHTKRHGLEVLQADAHALRGRRALLLGAEDTALSEVAHGLAMLDEELAPDRTLGRRSWERLLATSLIDIGLVLTQLGVYEMADEVMARAHQRIRESGGPHEIAVHMINRCRMQLGWGLRLERVGLQDEAASQFSTASALAVAVEGPWRESLFPRVSNRTAAEQMPVLGAAHALAAPSADHITRLEEMRHLDRSMHPREQIIMAIALSRCLVRGDHRDDAVRVLSETLTSLNHDTSEPTLRISLAREFALLTELAPDRPRDALRDYALELETELWAMRETRVSTLATRLENSRLSHKHDAITRQAREDPLTGLSNRRALDDRLETLLSAPDVQPLAVALVDLDGFKGVNDRCSHAEGDDVLRTVAGNLRDTLRTDDFVARYGGDEFVVLLPGATLAAAEAALHRTVEAVDRLAPELSRGVTLSIGVVAMRPQESAAQVLARADAAMYQAKRNGGNRVTALSGVNNTAQPPPVEQPSEIDQAVWIPPDAR</sequence>
<dbReference type="SMART" id="SM00267">
    <property type="entry name" value="GGDEF"/>
    <property type="match status" value="1"/>
</dbReference>
<dbReference type="GO" id="GO:0052621">
    <property type="term" value="F:diguanylate cyclase activity"/>
    <property type="evidence" value="ECO:0007669"/>
    <property type="project" value="TreeGrafter"/>
</dbReference>
<dbReference type="EMBL" id="VIWX01000007">
    <property type="protein sequence ID" value="TWF92671.1"/>
    <property type="molecule type" value="Genomic_DNA"/>
</dbReference>
<dbReference type="NCBIfam" id="TIGR00254">
    <property type="entry name" value="GGDEF"/>
    <property type="match status" value="1"/>
</dbReference>
<evidence type="ECO:0000313" key="4">
    <source>
        <dbReference type="Proteomes" id="UP000316184"/>
    </source>
</evidence>
<name>A0A561TZZ4_9PSEU</name>
<dbReference type="PANTHER" id="PTHR45138">
    <property type="entry name" value="REGULATORY COMPONENTS OF SENSORY TRANSDUCTION SYSTEM"/>
    <property type="match status" value="1"/>
</dbReference>
<gene>
    <name evidence="3" type="ORF">FHU35_17316</name>
</gene>
<dbReference type="PROSITE" id="PS50887">
    <property type="entry name" value="GGDEF"/>
    <property type="match status" value="1"/>
</dbReference>
<protein>
    <submittedName>
        <fullName evidence="3">Diguanylate cyclase (GGDEF)-like protein</fullName>
    </submittedName>
</protein>
<dbReference type="Gene3D" id="3.30.70.270">
    <property type="match status" value="1"/>
</dbReference>
<proteinExistence type="predicted"/>
<dbReference type="PANTHER" id="PTHR45138:SF9">
    <property type="entry name" value="DIGUANYLATE CYCLASE DGCM-RELATED"/>
    <property type="match status" value="1"/>
</dbReference>
<feature type="domain" description="GGDEF" evidence="2">
    <location>
        <begin position="448"/>
        <end position="577"/>
    </location>
</feature>
<dbReference type="CDD" id="cd01949">
    <property type="entry name" value="GGDEF"/>
    <property type="match status" value="1"/>
</dbReference>
<feature type="region of interest" description="Disordered" evidence="1">
    <location>
        <begin position="580"/>
        <end position="604"/>
    </location>
</feature>
<dbReference type="InterPro" id="IPR050469">
    <property type="entry name" value="Diguanylate_Cyclase"/>
</dbReference>
<dbReference type="GO" id="GO:0043709">
    <property type="term" value="P:cell adhesion involved in single-species biofilm formation"/>
    <property type="evidence" value="ECO:0007669"/>
    <property type="project" value="TreeGrafter"/>
</dbReference>
<evidence type="ECO:0000313" key="3">
    <source>
        <dbReference type="EMBL" id="TWF92671.1"/>
    </source>
</evidence>
<dbReference type="InterPro" id="IPR000160">
    <property type="entry name" value="GGDEF_dom"/>
</dbReference>
<dbReference type="Pfam" id="PF00990">
    <property type="entry name" value="GGDEF"/>
    <property type="match status" value="1"/>
</dbReference>
<reference evidence="3 4" key="1">
    <citation type="submission" date="2019-06" db="EMBL/GenBank/DDBJ databases">
        <title>Sequencing the genomes of 1000 actinobacteria strains.</title>
        <authorList>
            <person name="Klenk H.-P."/>
        </authorList>
    </citation>
    <scope>NUCLEOTIDE SEQUENCE [LARGE SCALE GENOMIC DNA]</scope>
    <source>
        <strain evidence="3 4">DSM 46699</strain>
    </source>
</reference>
<dbReference type="InterPro" id="IPR043128">
    <property type="entry name" value="Rev_trsase/Diguanyl_cyclase"/>
</dbReference>
<keyword evidence="4" id="KW-1185">Reference proteome</keyword>
<dbReference type="GO" id="GO:0005886">
    <property type="term" value="C:plasma membrane"/>
    <property type="evidence" value="ECO:0007669"/>
    <property type="project" value="TreeGrafter"/>
</dbReference>
<accession>A0A561TZZ4</accession>
<evidence type="ECO:0000259" key="2">
    <source>
        <dbReference type="PROSITE" id="PS50887"/>
    </source>
</evidence>
<evidence type="ECO:0000256" key="1">
    <source>
        <dbReference type="SAM" id="MobiDB-lite"/>
    </source>
</evidence>
<organism evidence="3 4">
    <name type="scientific">Saccharopolyspora dendranthemae</name>
    <dbReference type="NCBI Taxonomy" id="1181886"/>
    <lineage>
        <taxon>Bacteria</taxon>
        <taxon>Bacillati</taxon>
        <taxon>Actinomycetota</taxon>
        <taxon>Actinomycetes</taxon>
        <taxon>Pseudonocardiales</taxon>
        <taxon>Pseudonocardiaceae</taxon>
        <taxon>Saccharopolyspora</taxon>
    </lineage>
</organism>
<comment type="caution">
    <text evidence="3">The sequence shown here is derived from an EMBL/GenBank/DDBJ whole genome shotgun (WGS) entry which is preliminary data.</text>
</comment>
<dbReference type="Proteomes" id="UP000316184">
    <property type="component" value="Unassembled WGS sequence"/>
</dbReference>
<dbReference type="SUPFAM" id="SSF55073">
    <property type="entry name" value="Nucleotide cyclase"/>
    <property type="match status" value="1"/>
</dbReference>
<feature type="region of interest" description="Disordered" evidence="1">
    <location>
        <begin position="1"/>
        <end position="20"/>
    </location>
</feature>
<dbReference type="AlphaFoldDB" id="A0A561TZZ4"/>
<dbReference type="InterPro" id="IPR029787">
    <property type="entry name" value="Nucleotide_cyclase"/>
</dbReference>